<dbReference type="InterPro" id="IPR036890">
    <property type="entry name" value="HATPase_C_sf"/>
</dbReference>
<dbReference type="Pfam" id="PF02518">
    <property type="entry name" value="HATPase_c"/>
    <property type="match status" value="1"/>
</dbReference>
<dbReference type="SMART" id="SM00448">
    <property type="entry name" value="REC"/>
    <property type="match status" value="1"/>
</dbReference>
<feature type="domain" description="Response regulatory" evidence="7">
    <location>
        <begin position="708"/>
        <end position="825"/>
    </location>
</feature>
<dbReference type="InterPro" id="IPR035965">
    <property type="entry name" value="PAS-like_dom_sf"/>
</dbReference>
<dbReference type="Proteomes" id="UP000075635">
    <property type="component" value="Unassembled WGS sequence"/>
</dbReference>
<dbReference type="SUPFAM" id="SSF55785">
    <property type="entry name" value="PYP-like sensor domain (PAS domain)"/>
    <property type="match status" value="1"/>
</dbReference>
<feature type="region of interest" description="Disordered" evidence="5">
    <location>
        <begin position="1"/>
        <end position="176"/>
    </location>
</feature>
<dbReference type="SMART" id="SM00091">
    <property type="entry name" value="PAS"/>
    <property type="match status" value="1"/>
</dbReference>
<dbReference type="PROSITE" id="PS50109">
    <property type="entry name" value="HIS_KIN"/>
    <property type="match status" value="1"/>
</dbReference>
<sequence length="833" mass="92789">MAADEEAKRELPDARSAREGGEGERRSQLPEARSAREGEGERRSQLPESRGSRDIDGERRSQLPESRGSRDIDGERRSQLPESRGSRDIDGERRSQLPESRGSRDIDGERRSQLPESRGSRDIDGERRSQLPESRGSRDIDGERRSQLPESRGSRDIDGERRSQVHAPPTHAETSMALARRRLLELCKRHKDELIDDWIENVLALPPERGRYTDRPVGEVTENVRSWLAAFTRILEDGSAELLDQFITHLVEQRYATGYSISGPLIAASEFRTAVAGVLDTTHDDGDADGTSSIDVLRAVDALLLQFEHRFAEAYAQRSLFASEERYREIVELSSDVLATIDQEGMLTRLNVRFEVLFGHSRQAWIGRPITALAVAADVPALRALVMSASRADEPREATIRCGTRAGLTKVMTVRITRLYGEDASLALMRDVTEEVARRAQILHSEKLASIGQVAASVAHELNNPMAWVMANLEQIRSGAHKLVSASRPVASGSYEDLLRAIDLIDRSCHEALAGVERMRDIVTDLNLFSSSSERKPERVDLVDVIELALRMTGPQLSQLCRIERRYGEMPPLVGYPGKLSQVFVNLFINAAQAMPNRPRDENMVRVTTRFDAGVHHVEVEDNARGMTPEVVERIFDPFFTTKEESARPGIGLWVSRNIVEEQHGTMTVSSQPGIGTVFTIRLTGLNPADLPALRPPPEPPRSSSRGTILFVDDEPMLLNAFARAFEERHEVLVAKSGHEALDLLRDRGGQIDAILCDLLMPQMSGMALYDEIGERFPQLQPKMAFMSGGAFTASAREFVERVDNPKIAKPISLDDLERVIADLLSGGRKRGH</sequence>
<feature type="domain" description="Histidine kinase" evidence="6">
    <location>
        <begin position="457"/>
        <end position="687"/>
    </location>
</feature>
<dbReference type="PANTHER" id="PTHR43065">
    <property type="entry name" value="SENSOR HISTIDINE KINASE"/>
    <property type="match status" value="1"/>
</dbReference>
<dbReference type="InterPro" id="IPR003661">
    <property type="entry name" value="HisK_dim/P_dom"/>
</dbReference>
<evidence type="ECO:0000256" key="5">
    <source>
        <dbReference type="SAM" id="MobiDB-lite"/>
    </source>
</evidence>
<evidence type="ECO:0000256" key="4">
    <source>
        <dbReference type="PROSITE-ProRule" id="PRU00169"/>
    </source>
</evidence>
<dbReference type="Pfam" id="PF00072">
    <property type="entry name" value="Response_reg"/>
    <property type="match status" value="1"/>
</dbReference>
<feature type="compositionally biased region" description="Basic and acidic residues" evidence="5">
    <location>
        <begin position="1"/>
        <end position="163"/>
    </location>
</feature>
<dbReference type="SUPFAM" id="SSF47384">
    <property type="entry name" value="Homodimeric domain of signal transducing histidine kinase"/>
    <property type="match status" value="1"/>
</dbReference>
<dbReference type="AlphaFoldDB" id="A0A150SNV2"/>
<dbReference type="InterPro" id="IPR001789">
    <property type="entry name" value="Sig_transdc_resp-reg_receiver"/>
</dbReference>
<dbReference type="CDD" id="cd00130">
    <property type="entry name" value="PAS"/>
    <property type="match status" value="1"/>
</dbReference>
<dbReference type="PANTHER" id="PTHR43065:SF42">
    <property type="entry name" value="TWO-COMPONENT SENSOR PPRA"/>
    <property type="match status" value="1"/>
</dbReference>
<feature type="modified residue" description="4-aspartylphosphate" evidence="4">
    <location>
        <position position="758"/>
    </location>
</feature>
<dbReference type="SUPFAM" id="SSF55874">
    <property type="entry name" value="ATPase domain of HSP90 chaperone/DNA topoisomerase II/histidine kinase"/>
    <property type="match status" value="1"/>
</dbReference>
<evidence type="ECO:0000256" key="3">
    <source>
        <dbReference type="ARBA" id="ARBA00022553"/>
    </source>
</evidence>
<dbReference type="InterPro" id="IPR004358">
    <property type="entry name" value="Sig_transdc_His_kin-like_C"/>
</dbReference>
<proteinExistence type="predicted"/>
<dbReference type="InterPro" id="IPR013656">
    <property type="entry name" value="PAS_4"/>
</dbReference>
<dbReference type="InterPro" id="IPR005467">
    <property type="entry name" value="His_kinase_dom"/>
</dbReference>
<dbReference type="SMART" id="SM00388">
    <property type="entry name" value="HisKA"/>
    <property type="match status" value="1"/>
</dbReference>
<keyword evidence="3 4" id="KW-0597">Phosphoprotein</keyword>
<evidence type="ECO:0000259" key="7">
    <source>
        <dbReference type="PROSITE" id="PS50110"/>
    </source>
</evidence>
<dbReference type="InterPro" id="IPR000014">
    <property type="entry name" value="PAS"/>
</dbReference>
<reference evidence="9 10" key="1">
    <citation type="submission" date="2014-02" db="EMBL/GenBank/DDBJ databases">
        <title>The small core and large imbalanced accessory genome model reveals a collaborative survival strategy of Sorangium cellulosum strains in nature.</title>
        <authorList>
            <person name="Han K."/>
            <person name="Peng R."/>
            <person name="Blom J."/>
            <person name="Li Y.-Z."/>
        </authorList>
    </citation>
    <scope>NUCLEOTIDE SEQUENCE [LARGE SCALE GENOMIC DNA]</scope>
    <source>
        <strain evidence="9 10">So0011-07</strain>
    </source>
</reference>
<dbReference type="InterPro" id="IPR003594">
    <property type="entry name" value="HATPase_dom"/>
</dbReference>
<dbReference type="Gene3D" id="1.10.287.130">
    <property type="match status" value="1"/>
</dbReference>
<evidence type="ECO:0000313" key="9">
    <source>
        <dbReference type="EMBL" id="KYF94135.1"/>
    </source>
</evidence>
<dbReference type="Gene3D" id="3.40.50.2300">
    <property type="match status" value="1"/>
</dbReference>
<dbReference type="Gene3D" id="3.30.450.20">
    <property type="entry name" value="PAS domain"/>
    <property type="match status" value="1"/>
</dbReference>
<dbReference type="GO" id="GO:0000155">
    <property type="term" value="F:phosphorelay sensor kinase activity"/>
    <property type="evidence" value="ECO:0007669"/>
    <property type="project" value="InterPro"/>
</dbReference>
<comment type="caution">
    <text evidence="9">The sequence shown here is derived from an EMBL/GenBank/DDBJ whole genome shotgun (WGS) entry which is preliminary data.</text>
</comment>
<dbReference type="EMBL" id="JEMB01000758">
    <property type="protein sequence ID" value="KYF94135.1"/>
    <property type="molecule type" value="Genomic_DNA"/>
</dbReference>
<dbReference type="CDD" id="cd00082">
    <property type="entry name" value="HisKA"/>
    <property type="match status" value="1"/>
</dbReference>
<evidence type="ECO:0000256" key="1">
    <source>
        <dbReference type="ARBA" id="ARBA00000085"/>
    </source>
</evidence>
<dbReference type="EC" id="2.7.13.3" evidence="2"/>
<feature type="domain" description="PAS" evidence="8">
    <location>
        <begin position="323"/>
        <end position="368"/>
    </location>
</feature>
<accession>A0A150SNV2</accession>
<evidence type="ECO:0000313" key="10">
    <source>
        <dbReference type="Proteomes" id="UP000075635"/>
    </source>
</evidence>
<dbReference type="PROSITE" id="PS50110">
    <property type="entry name" value="RESPONSE_REGULATORY"/>
    <property type="match status" value="1"/>
</dbReference>
<dbReference type="PROSITE" id="PS50112">
    <property type="entry name" value="PAS"/>
    <property type="match status" value="1"/>
</dbReference>
<evidence type="ECO:0000256" key="2">
    <source>
        <dbReference type="ARBA" id="ARBA00012438"/>
    </source>
</evidence>
<dbReference type="InterPro" id="IPR036097">
    <property type="entry name" value="HisK_dim/P_sf"/>
</dbReference>
<dbReference type="SMART" id="SM00387">
    <property type="entry name" value="HATPase_c"/>
    <property type="match status" value="1"/>
</dbReference>
<gene>
    <name evidence="9" type="ORF">BE17_12770</name>
</gene>
<protein>
    <recommendedName>
        <fullName evidence="2">histidine kinase</fullName>
        <ecNumber evidence="2">2.7.13.3</ecNumber>
    </recommendedName>
</protein>
<name>A0A150SNV2_SORCE</name>
<evidence type="ECO:0000259" key="8">
    <source>
        <dbReference type="PROSITE" id="PS50112"/>
    </source>
</evidence>
<organism evidence="9 10">
    <name type="scientific">Sorangium cellulosum</name>
    <name type="common">Polyangium cellulosum</name>
    <dbReference type="NCBI Taxonomy" id="56"/>
    <lineage>
        <taxon>Bacteria</taxon>
        <taxon>Pseudomonadati</taxon>
        <taxon>Myxococcota</taxon>
        <taxon>Polyangia</taxon>
        <taxon>Polyangiales</taxon>
        <taxon>Polyangiaceae</taxon>
        <taxon>Sorangium</taxon>
    </lineage>
</organism>
<dbReference type="InterPro" id="IPR011006">
    <property type="entry name" value="CheY-like_superfamily"/>
</dbReference>
<evidence type="ECO:0000259" key="6">
    <source>
        <dbReference type="PROSITE" id="PS50109"/>
    </source>
</evidence>
<dbReference type="NCBIfam" id="TIGR00229">
    <property type="entry name" value="sensory_box"/>
    <property type="match status" value="1"/>
</dbReference>
<dbReference type="Gene3D" id="3.30.565.10">
    <property type="entry name" value="Histidine kinase-like ATPase, C-terminal domain"/>
    <property type="match status" value="1"/>
</dbReference>
<comment type="catalytic activity">
    <reaction evidence="1">
        <text>ATP + protein L-histidine = ADP + protein N-phospho-L-histidine.</text>
        <dbReference type="EC" id="2.7.13.3"/>
    </reaction>
</comment>
<dbReference type="Pfam" id="PF08448">
    <property type="entry name" value="PAS_4"/>
    <property type="match status" value="1"/>
</dbReference>
<dbReference type="SUPFAM" id="SSF52172">
    <property type="entry name" value="CheY-like"/>
    <property type="match status" value="1"/>
</dbReference>
<dbReference type="PRINTS" id="PR00344">
    <property type="entry name" value="BCTRLSENSOR"/>
</dbReference>